<name>H0E7G3_9ACTN</name>
<dbReference type="AlphaFoldDB" id="H0E7G3"/>
<dbReference type="InterPro" id="IPR036388">
    <property type="entry name" value="WH-like_DNA-bd_sf"/>
</dbReference>
<keyword evidence="2" id="KW-0238">DNA-binding</keyword>
<keyword evidence="1" id="KW-0805">Transcription regulation</keyword>
<evidence type="ECO:0000259" key="4">
    <source>
        <dbReference type="PROSITE" id="PS50949"/>
    </source>
</evidence>
<dbReference type="InterPro" id="IPR036390">
    <property type="entry name" value="WH_DNA-bd_sf"/>
</dbReference>
<feature type="domain" description="HTH gntR-type" evidence="4">
    <location>
        <begin position="5"/>
        <end position="73"/>
    </location>
</feature>
<dbReference type="Gene3D" id="1.20.120.530">
    <property type="entry name" value="GntR ligand-binding domain-like"/>
    <property type="match status" value="1"/>
</dbReference>
<dbReference type="PANTHER" id="PTHR43537">
    <property type="entry name" value="TRANSCRIPTIONAL REGULATOR, GNTR FAMILY"/>
    <property type="match status" value="1"/>
</dbReference>
<keyword evidence="6" id="KW-1185">Reference proteome</keyword>
<protein>
    <submittedName>
        <fullName evidence="5">Putative L-lactate dehydrogenase operon regulatory protein</fullName>
    </submittedName>
</protein>
<dbReference type="Gene3D" id="1.10.10.10">
    <property type="entry name" value="Winged helix-like DNA-binding domain superfamily/Winged helix DNA-binding domain"/>
    <property type="match status" value="1"/>
</dbReference>
<keyword evidence="3" id="KW-0804">Transcription</keyword>
<dbReference type="InterPro" id="IPR008920">
    <property type="entry name" value="TF_FadR/GntR_C"/>
</dbReference>
<evidence type="ECO:0000256" key="3">
    <source>
        <dbReference type="ARBA" id="ARBA00023163"/>
    </source>
</evidence>
<comment type="caution">
    <text evidence="5">The sequence shown here is derived from an EMBL/GenBank/DDBJ whole genome shotgun (WGS) entry which is preliminary data.</text>
</comment>
<dbReference type="Proteomes" id="UP000005143">
    <property type="component" value="Unassembled WGS sequence"/>
</dbReference>
<dbReference type="Pfam" id="PF07729">
    <property type="entry name" value="FCD"/>
    <property type="match status" value="1"/>
</dbReference>
<dbReference type="SUPFAM" id="SSF46785">
    <property type="entry name" value="Winged helix' DNA-binding domain"/>
    <property type="match status" value="1"/>
</dbReference>
<dbReference type="SUPFAM" id="SSF48008">
    <property type="entry name" value="GntR ligand-binding domain-like"/>
    <property type="match status" value="1"/>
</dbReference>
<dbReference type="SMART" id="SM00895">
    <property type="entry name" value="FCD"/>
    <property type="match status" value="1"/>
</dbReference>
<dbReference type="RefSeq" id="WP_007576253.1">
    <property type="nucleotide sequence ID" value="NZ_AGUD01000224.1"/>
</dbReference>
<dbReference type="InterPro" id="IPR011711">
    <property type="entry name" value="GntR_C"/>
</dbReference>
<evidence type="ECO:0000256" key="1">
    <source>
        <dbReference type="ARBA" id="ARBA00023015"/>
    </source>
</evidence>
<dbReference type="OrthoDB" id="3172099at2"/>
<dbReference type="PROSITE" id="PS50949">
    <property type="entry name" value="HTH_GNTR"/>
    <property type="match status" value="1"/>
</dbReference>
<dbReference type="CDD" id="cd07377">
    <property type="entry name" value="WHTH_GntR"/>
    <property type="match status" value="1"/>
</dbReference>
<proteinExistence type="predicted"/>
<reference evidence="5 6" key="1">
    <citation type="journal article" date="2013" name="Biodegradation">
        <title>Quantitative proteomic analysis of ibuprofen-degrading Patulibacter sp. strain I11.</title>
        <authorList>
            <person name="Almeida B."/>
            <person name="Kjeldal H."/>
            <person name="Lolas I."/>
            <person name="Knudsen A.D."/>
            <person name="Carvalho G."/>
            <person name="Nielsen K.L."/>
            <person name="Barreto Crespo M.T."/>
            <person name="Stensballe A."/>
            <person name="Nielsen J.L."/>
        </authorList>
    </citation>
    <scope>NUCLEOTIDE SEQUENCE [LARGE SCALE GENOMIC DNA]</scope>
    <source>
        <strain evidence="5 6">I11</strain>
    </source>
</reference>
<accession>H0E7G3</accession>
<evidence type="ECO:0000313" key="6">
    <source>
        <dbReference type="Proteomes" id="UP000005143"/>
    </source>
</evidence>
<sequence length="226" mass="24194">MARPDPLPDQVFRELADAILGGRYAPGDALPGQRAMAESFGVNLASLRTAITRLESLGLVSVRHGDGTVVRDWREAGIEILVHAVVRPEGPDPELLLGLLEARRLLLADAARLAAERGGDAVLSRIAELAARVPREPDDGEAQRLDFAFWSAVVEASGNLVLVLILNTIRQLYLARGELFRGIVAVRVEQAHAYAALAEVLERGDGDAAATAATALAVAQEEGLWR</sequence>
<dbReference type="InterPro" id="IPR000524">
    <property type="entry name" value="Tscrpt_reg_HTH_GntR"/>
</dbReference>
<organism evidence="5 6">
    <name type="scientific">Patulibacter medicamentivorans</name>
    <dbReference type="NCBI Taxonomy" id="1097667"/>
    <lineage>
        <taxon>Bacteria</taxon>
        <taxon>Bacillati</taxon>
        <taxon>Actinomycetota</taxon>
        <taxon>Thermoleophilia</taxon>
        <taxon>Solirubrobacterales</taxon>
        <taxon>Patulibacteraceae</taxon>
        <taxon>Patulibacter</taxon>
    </lineage>
</organism>
<evidence type="ECO:0000313" key="5">
    <source>
        <dbReference type="EMBL" id="EHN10383.1"/>
    </source>
</evidence>
<dbReference type="SMART" id="SM00345">
    <property type="entry name" value="HTH_GNTR"/>
    <property type="match status" value="1"/>
</dbReference>
<gene>
    <name evidence="5" type="ORF">PAI11_27650</name>
</gene>
<dbReference type="Pfam" id="PF00392">
    <property type="entry name" value="GntR"/>
    <property type="match status" value="1"/>
</dbReference>
<evidence type="ECO:0000256" key="2">
    <source>
        <dbReference type="ARBA" id="ARBA00023125"/>
    </source>
</evidence>
<dbReference type="EMBL" id="AGUD01000224">
    <property type="protein sequence ID" value="EHN10383.1"/>
    <property type="molecule type" value="Genomic_DNA"/>
</dbReference>
<dbReference type="PANTHER" id="PTHR43537:SF24">
    <property type="entry name" value="GLUCONATE OPERON TRANSCRIPTIONAL REPRESSOR"/>
    <property type="match status" value="1"/>
</dbReference>
<dbReference type="GO" id="GO:0003677">
    <property type="term" value="F:DNA binding"/>
    <property type="evidence" value="ECO:0007669"/>
    <property type="project" value="UniProtKB-KW"/>
</dbReference>
<dbReference type="GO" id="GO:0003700">
    <property type="term" value="F:DNA-binding transcription factor activity"/>
    <property type="evidence" value="ECO:0007669"/>
    <property type="project" value="InterPro"/>
</dbReference>